<keyword evidence="3" id="KW-1003">Cell membrane</keyword>
<evidence type="ECO:0000313" key="11">
    <source>
        <dbReference type="Ensembl" id="ENSEASP00005030897.1"/>
    </source>
</evidence>
<dbReference type="InterPro" id="IPR045860">
    <property type="entry name" value="Snake_toxin-like_sf"/>
</dbReference>
<dbReference type="AlphaFoldDB" id="A0A8C4N274"/>
<organism evidence="11">
    <name type="scientific">Equus asinus asinus</name>
    <dbReference type="NCBI Taxonomy" id="83772"/>
    <lineage>
        <taxon>Eukaryota</taxon>
        <taxon>Metazoa</taxon>
        <taxon>Chordata</taxon>
        <taxon>Craniata</taxon>
        <taxon>Vertebrata</taxon>
        <taxon>Euteleostomi</taxon>
        <taxon>Mammalia</taxon>
        <taxon>Eutheria</taxon>
        <taxon>Laurasiatheria</taxon>
        <taxon>Perissodactyla</taxon>
        <taxon>Equidae</taxon>
        <taxon>Equus</taxon>
    </lineage>
</organism>
<sequence length="246" mass="26147">MQGRGWKIRDSMIQERTEGWREEDVAVSCRVSGGLCPQPGEGEADPCPGRRRPEAEVPPAGRARQVLGRGCGPARVGQVPVERCCLADCPPPPLLPTPVPAIRPPKRRGPHCSQRRPEMKTALLLLVALAVAAGPAQALRCHVCSNSMNCKKPQTCSAGSRYCRTMSKMEPLSGNLVEKDCVESCTPTHGLQSQVSRGTAVTLCCQEDLCNENLQSSVPARTLPTGATLSLALALGLVALILGPSL</sequence>
<keyword evidence="5" id="KW-0732">Signal</keyword>
<evidence type="ECO:0000256" key="7">
    <source>
        <dbReference type="ARBA" id="ARBA00023180"/>
    </source>
</evidence>
<evidence type="ECO:0000256" key="9">
    <source>
        <dbReference type="SAM" id="Phobius"/>
    </source>
</evidence>
<evidence type="ECO:0000256" key="2">
    <source>
        <dbReference type="ARBA" id="ARBA00004589"/>
    </source>
</evidence>
<keyword evidence="9" id="KW-1133">Transmembrane helix</keyword>
<dbReference type="Ensembl" id="ENSEAST00005033594.1">
    <property type="protein sequence ID" value="ENSEASP00005030897.1"/>
    <property type="gene ID" value="ENSEASG00005021065.1"/>
</dbReference>
<evidence type="ECO:0000256" key="1">
    <source>
        <dbReference type="ARBA" id="ARBA00004236"/>
    </source>
</evidence>
<keyword evidence="7" id="KW-0325">Glycoprotein</keyword>
<feature type="domain" description="UPAR/Ly6" evidence="10">
    <location>
        <begin position="139"/>
        <end position="224"/>
    </location>
</feature>
<feature type="transmembrane region" description="Helical" evidence="9">
    <location>
        <begin position="121"/>
        <end position="139"/>
    </location>
</feature>
<dbReference type="InterPro" id="IPR018363">
    <property type="entry name" value="CD59_antigen_CS"/>
</dbReference>
<feature type="transmembrane region" description="Helical" evidence="9">
    <location>
        <begin position="223"/>
        <end position="243"/>
    </location>
</feature>
<dbReference type="PANTHER" id="PTHR16982">
    <property type="entry name" value="LYMPHOCYTE ANTIGEN 6D"/>
    <property type="match status" value="1"/>
</dbReference>
<dbReference type="CDD" id="cd23542">
    <property type="entry name" value="TFP_LU_ECD_Ly6D"/>
    <property type="match status" value="1"/>
</dbReference>
<evidence type="ECO:0000259" key="10">
    <source>
        <dbReference type="SMART" id="SM00134"/>
    </source>
</evidence>
<dbReference type="PROSITE" id="PS00983">
    <property type="entry name" value="LY6_UPAR"/>
    <property type="match status" value="1"/>
</dbReference>
<dbReference type="InterPro" id="IPR016054">
    <property type="entry name" value="LY6_UPA_recep-like"/>
</dbReference>
<evidence type="ECO:0000256" key="3">
    <source>
        <dbReference type="ARBA" id="ARBA00022475"/>
    </source>
</evidence>
<evidence type="ECO:0000256" key="8">
    <source>
        <dbReference type="SAM" id="MobiDB-lite"/>
    </source>
</evidence>
<keyword evidence="6 9" id="KW-0472">Membrane</keyword>
<proteinExistence type="predicted"/>
<dbReference type="InterPro" id="IPR035076">
    <property type="entry name" value="Toxin/TOLIP"/>
</dbReference>
<dbReference type="GO" id="GO:0098552">
    <property type="term" value="C:side of membrane"/>
    <property type="evidence" value="ECO:0007669"/>
    <property type="project" value="UniProtKB-KW"/>
</dbReference>
<evidence type="ECO:0000256" key="5">
    <source>
        <dbReference type="ARBA" id="ARBA00022729"/>
    </source>
</evidence>
<dbReference type="GO" id="GO:0030098">
    <property type="term" value="P:lymphocyte differentiation"/>
    <property type="evidence" value="ECO:0007669"/>
    <property type="project" value="InterPro"/>
</dbReference>
<dbReference type="InterPro" id="IPR042339">
    <property type="entry name" value="Ly6D"/>
</dbReference>
<dbReference type="FunFam" id="2.10.60.10:FF:000003">
    <property type="entry name" value="lymphocyte antigen 6E isoform X1"/>
    <property type="match status" value="1"/>
</dbReference>
<evidence type="ECO:0000256" key="4">
    <source>
        <dbReference type="ARBA" id="ARBA00022622"/>
    </source>
</evidence>
<comment type="subcellular location">
    <subcellularLocation>
        <location evidence="1">Cell membrane</location>
    </subcellularLocation>
    <subcellularLocation>
        <location evidence="2">Membrane</location>
        <topology evidence="2">Lipid-anchor</topology>
        <topology evidence="2">GPI-anchor</topology>
    </subcellularLocation>
</comment>
<dbReference type="SUPFAM" id="SSF57302">
    <property type="entry name" value="Snake toxin-like"/>
    <property type="match status" value="1"/>
</dbReference>
<dbReference type="OMA" id="QERTEGW"/>
<keyword evidence="4" id="KW-0336">GPI-anchor</keyword>
<keyword evidence="9" id="KW-0812">Transmembrane</keyword>
<dbReference type="GO" id="GO:0009986">
    <property type="term" value="C:cell surface"/>
    <property type="evidence" value="ECO:0007669"/>
    <property type="project" value="InterPro"/>
</dbReference>
<dbReference type="GO" id="GO:0005886">
    <property type="term" value="C:plasma membrane"/>
    <property type="evidence" value="ECO:0007669"/>
    <property type="project" value="UniProtKB-SubCell"/>
</dbReference>
<protein>
    <recommendedName>
        <fullName evidence="10">UPAR/Ly6 domain-containing protein</fullName>
    </recommendedName>
</protein>
<evidence type="ECO:0000256" key="6">
    <source>
        <dbReference type="ARBA" id="ARBA00023136"/>
    </source>
</evidence>
<dbReference type="Pfam" id="PF00087">
    <property type="entry name" value="Toxin_TOLIP"/>
    <property type="match status" value="1"/>
</dbReference>
<name>A0A8C4N274_EQUAS</name>
<dbReference type="PANTHER" id="PTHR16982:SF2">
    <property type="entry name" value="LYMPHOCYTE ANTIGEN 6D"/>
    <property type="match status" value="1"/>
</dbReference>
<dbReference type="SMART" id="SM00134">
    <property type="entry name" value="LU"/>
    <property type="match status" value="1"/>
</dbReference>
<reference evidence="11" key="1">
    <citation type="submission" date="2023-03" db="UniProtKB">
        <authorList>
            <consortium name="Ensembl"/>
        </authorList>
    </citation>
    <scope>IDENTIFICATION</scope>
</reference>
<accession>A0A8C4N274</accession>
<dbReference type="Gene3D" id="2.10.60.10">
    <property type="entry name" value="CD59"/>
    <property type="match status" value="1"/>
</dbReference>
<keyword evidence="4" id="KW-0449">Lipoprotein</keyword>
<feature type="region of interest" description="Disordered" evidence="8">
    <location>
        <begin position="37"/>
        <end position="60"/>
    </location>
</feature>